<evidence type="ECO:0000259" key="11">
    <source>
        <dbReference type="PROSITE" id="PS50850"/>
    </source>
</evidence>
<dbReference type="InterPro" id="IPR050189">
    <property type="entry name" value="MFS_Efflux_Transporters"/>
</dbReference>
<evidence type="ECO:0000256" key="8">
    <source>
        <dbReference type="ARBA" id="ARBA00022989"/>
    </source>
</evidence>
<reference evidence="12" key="1">
    <citation type="submission" date="2023-02" db="EMBL/GenBank/DDBJ databases">
        <title>Description and genomic characterization of Salipiger bruguierae sp. nov., isolated from the sediment of mangrove plant Bruguiera sexangula.</title>
        <authorList>
            <person name="Long M."/>
        </authorList>
    </citation>
    <scope>NUCLEOTIDE SEQUENCE</scope>
    <source>
        <strain evidence="12">H15</strain>
    </source>
</reference>
<comment type="function">
    <text evidence="1">Resistance to tetracycline by an active tetracycline efflux. This is an energy-dependent process that decreases the accumulation of the antibiotic in whole cells. This protein functions as a metal-tetracycline/H(+) antiporter.</text>
</comment>
<dbReference type="CDD" id="cd17320">
    <property type="entry name" value="MFS_MdfA_MDR_like"/>
    <property type="match status" value="1"/>
</dbReference>
<keyword evidence="5 10" id="KW-0813">Transport</keyword>
<evidence type="ECO:0000256" key="9">
    <source>
        <dbReference type="ARBA" id="ARBA00023136"/>
    </source>
</evidence>
<evidence type="ECO:0000256" key="4">
    <source>
        <dbReference type="ARBA" id="ARBA00007520"/>
    </source>
</evidence>
<evidence type="ECO:0000313" key="12">
    <source>
        <dbReference type="EMBL" id="XCC95205.1"/>
    </source>
</evidence>
<sequence>MSTQTRGRFLDASTPPHLVTLVLLAGLSALAMNVFLPSLPQMTAYFGTEYRLMQLSVAIYLGVNAALQVVIGPISDKLGRRPVILWGVALFMLATLGCIFATNVSLFLLFRMCQAVIVTAMVLSRAVVRDMVGQEEAASMIAYVTMGVAVVPMVGPVIGGALGELMGWKAIFWMLFLLGGAVLWLSWRDLGETSQASGLSLGAQFREYPELLTSPRFWGYALACAFSSGAFFSYLGGAPFVGSEVFGLTPASLGLHFGAPAVGYFLGNWISGRYSARIGLNRMILWGSLILTAGLAAALITFALTGGSALIFFGFMCFVGLGNGMTIPNATAGTLSVRPHLAGTASGLGGAIMIGGGAALSALAGALLQPGTGAWPLLWLMLATAVAAVLSILLVIYRERRLAGLDLSA</sequence>
<feature type="transmembrane region" description="Helical" evidence="10">
    <location>
        <begin position="348"/>
        <end position="368"/>
    </location>
</feature>
<gene>
    <name evidence="12" type="ORF">PVT71_19140</name>
</gene>
<feature type="transmembrane region" description="Helical" evidence="10">
    <location>
        <begin position="21"/>
        <end position="40"/>
    </location>
</feature>
<dbReference type="PROSITE" id="PS00216">
    <property type="entry name" value="SUGAR_TRANSPORT_1"/>
    <property type="match status" value="1"/>
</dbReference>
<dbReference type="PANTHER" id="PTHR43124">
    <property type="entry name" value="PURINE EFFLUX PUMP PBUE"/>
    <property type="match status" value="1"/>
</dbReference>
<evidence type="ECO:0000256" key="2">
    <source>
        <dbReference type="ARBA" id="ARBA00004651"/>
    </source>
</evidence>
<feature type="domain" description="Major facilitator superfamily (MFS) profile" evidence="11">
    <location>
        <begin position="17"/>
        <end position="400"/>
    </location>
</feature>
<keyword evidence="9 10" id="KW-0472">Membrane</keyword>
<organism evidence="12">
    <name type="scientific">Alloyangia sp. H15</name>
    <dbReference type="NCBI Taxonomy" id="3029062"/>
    <lineage>
        <taxon>Bacteria</taxon>
        <taxon>Pseudomonadati</taxon>
        <taxon>Pseudomonadota</taxon>
        <taxon>Alphaproteobacteria</taxon>
        <taxon>Rhodobacterales</taxon>
        <taxon>Roseobacteraceae</taxon>
        <taxon>Alloyangia</taxon>
    </lineage>
</organism>
<feature type="transmembrane region" description="Helical" evidence="10">
    <location>
        <begin position="217"/>
        <end position="241"/>
    </location>
</feature>
<dbReference type="InterPro" id="IPR004812">
    <property type="entry name" value="Efflux_drug-R_Bcr/CmlA"/>
</dbReference>
<dbReference type="GO" id="GO:0042910">
    <property type="term" value="F:xenobiotic transmembrane transporter activity"/>
    <property type="evidence" value="ECO:0007669"/>
    <property type="project" value="InterPro"/>
</dbReference>
<dbReference type="GO" id="GO:1990961">
    <property type="term" value="P:xenobiotic detoxification by transmembrane export across the plasma membrane"/>
    <property type="evidence" value="ECO:0007669"/>
    <property type="project" value="InterPro"/>
</dbReference>
<dbReference type="NCBIfam" id="TIGR00710">
    <property type="entry name" value="efflux_Bcr_CflA"/>
    <property type="match status" value="1"/>
</dbReference>
<evidence type="ECO:0000256" key="3">
    <source>
        <dbReference type="ARBA" id="ARBA00006236"/>
    </source>
</evidence>
<keyword evidence="7 10" id="KW-0812">Transmembrane</keyword>
<name>A0AAU8ALE6_9RHOB</name>
<dbReference type="Gene3D" id="1.20.1720.10">
    <property type="entry name" value="Multidrug resistance protein D"/>
    <property type="match status" value="1"/>
</dbReference>
<feature type="transmembrane region" description="Helical" evidence="10">
    <location>
        <begin position="374"/>
        <end position="397"/>
    </location>
</feature>
<dbReference type="InterPro" id="IPR001958">
    <property type="entry name" value="Tet-R_TetA/multi-R_MdtG-like"/>
</dbReference>
<evidence type="ECO:0000256" key="7">
    <source>
        <dbReference type="ARBA" id="ARBA00022692"/>
    </source>
</evidence>
<dbReference type="PRINTS" id="PR01035">
    <property type="entry name" value="TCRTETA"/>
</dbReference>
<dbReference type="EMBL" id="CP123385">
    <property type="protein sequence ID" value="XCC95205.1"/>
    <property type="molecule type" value="Genomic_DNA"/>
</dbReference>
<feature type="transmembrane region" description="Helical" evidence="10">
    <location>
        <begin position="283"/>
        <end position="304"/>
    </location>
</feature>
<dbReference type="Pfam" id="PF07690">
    <property type="entry name" value="MFS_1"/>
    <property type="match status" value="1"/>
</dbReference>
<keyword evidence="8 10" id="KW-1133">Transmembrane helix</keyword>
<keyword evidence="10" id="KW-0997">Cell inner membrane</keyword>
<feature type="transmembrane region" description="Helical" evidence="10">
    <location>
        <begin position="52"/>
        <end position="71"/>
    </location>
</feature>
<dbReference type="GO" id="GO:0005886">
    <property type="term" value="C:plasma membrane"/>
    <property type="evidence" value="ECO:0007669"/>
    <property type="project" value="UniProtKB-SubCell"/>
</dbReference>
<evidence type="ECO:0000256" key="5">
    <source>
        <dbReference type="ARBA" id="ARBA00022448"/>
    </source>
</evidence>
<feature type="transmembrane region" description="Helical" evidence="10">
    <location>
        <begin position="83"/>
        <end position="102"/>
    </location>
</feature>
<dbReference type="PANTHER" id="PTHR43124:SF3">
    <property type="entry name" value="CHLORAMPHENICOL EFFLUX PUMP RV0191"/>
    <property type="match status" value="1"/>
</dbReference>
<comment type="caution">
    <text evidence="10">Lacks conserved residue(s) required for the propagation of feature annotation.</text>
</comment>
<dbReference type="RefSeq" id="WP_353474043.1">
    <property type="nucleotide sequence ID" value="NZ_CP123385.1"/>
</dbReference>
<evidence type="ECO:0000256" key="10">
    <source>
        <dbReference type="RuleBase" id="RU365088"/>
    </source>
</evidence>
<proteinExistence type="inferred from homology"/>
<dbReference type="AlphaFoldDB" id="A0AAU8ALE6"/>
<evidence type="ECO:0000256" key="6">
    <source>
        <dbReference type="ARBA" id="ARBA00022475"/>
    </source>
</evidence>
<feature type="transmembrane region" description="Helical" evidence="10">
    <location>
        <begin position="253"/>
        <end position="271"/>
    </location>
</feature>
<feature type="transmembrane region" description="Helical" evidence="10">
    <location>
        <begin position="140"/>
        <end position="158"/>
    </location>
</feature>
<dbReference type="InterPro" id="IPR005829">
    <property type="entry name" value="Sugar_transporter_CS"/>
</dbReference>
<dbReference type="InterPro" id="IPR020846">
    <property type="entry name" value="MFS_dom"/>
</dbReference>
<accession>A0AAU8ALE6</accession>
<dbReference type="SUPFAM" id="SSF103473">
    <property type="entry name" value="MFS general substrate transporter"/>
    <property type="match status" value="1"/>
</dbReference>
<feature type="transmembrane region" description="Helical" evidence="10">
    <location>
        <begin position="170"/>
        <end position="187"/>
    </location>
</feature>
<comment type="similarity">
    <text evidence="4">Belongs to the major facilitator superfamily. TCR/Tet family.</text>
</comment>
<comment type="similarity">
    <text evidence="3 10">Belongs to the major facilitator superfamily. Bcr/CmlA family.</text>
</comment>
<feature type="transmembrane region" description="Helical" evidence="10">
    <location>
        <begin position="310"/>
        <end position="327"/>
    </location>
</feature>
<evidence type="ECO:0000256" key="1">
    <source>
        <dbReference type="ARBA" id="ARBA00003279"/>
    </source>
</evidence>
<dbReference type="PROSITE" id="PS50850">
    <property type="entry name" value="MFS"/>
    <property type="match status" value="1"/>
</dbReference>
<keyword evidence="6" id="KW-1003">Cell membrane</keyword>
<dbReference type="InterPro" id="IPR036259">
    <property type="entry name" value="MFS_trans_sf"/>
</dbReference>
<dbReference type="InterPro" id="IPR011701">
    <property type="entry name" value="MFS"/>
</dbReference>
<protein>
    <recommendedName>
        <fullName evidence="10">Bcr/CflA family efflux transporter</fullName>
    </recommendedName>
</protein>
<comment type="subcellular location">
    <subcellularLocation>
        <location evidence="10">Cell inner membrane</location>
        <topology evidence="10">Multi-pass membrane protein</topology>
    </subcellularLocation>
    <subcellularLocation>
        <location evidence="2">Cell membrane</location>
        <topology evidence="2">Multi-pass membrane protein</topology>
    </subcellularLocation>
</comment>